<reference evidence="3" key="1">
    <citation type="submission" date="2016-10" db="EMBL/GenBank/DDBJ databases">
        <authorList>
            <person name="Varghese N."/>
            <person name="Submissions S."/>
        </authorList>
    </citation>
    <scope>NUCLEOTIDE SEQUENCE [LARGE SCALE GENOMIC DNA]</scope>
    <source>
        <strain evidence="3">XBD1002</strain>
    </source>
</reference>
<dbReference type="InterPro" id="IPR001173">
    <property type="entry name" value="Glyco_trans_2-like"/>
</dbReference>
<dbReference type="InterPro" id="IPR029044">
    <property type="entry name" value="Nucleotide-diphossugar_trans"/>
</dbReference>
<keyword evidence="2" id="KW-0808">Transferase</keyword>
<dbReference type="OrthoDB" id="359254at2"/>
<feature type="domain" description="Glycosyltransferase 2-like" evidence="1">
    <location>
        <begin position="11"/>
        <end position="133"/>
    </location>
</feature>
<protein>
    <submittedName>
        <fullName evidence="2">Glycosyl transferase family 2</fullName>
    </submittedName>
</protein>
<dbReference type="PANTHER" id="PTHR22916">
    <property type="entry name" value="GLYCOSYLTRANSFERASE"/>
    <property type="match status" value="1"/>
</dbReference>
<dbReference type="Proteomes" id="UP000182737">
    <property type="component" value="Unassembled WGS sequence"/>
</dbReference>
<dbReference type="GO" id="GO:0016758">
    <property type="term" value="F:hexosyltransferase activity"/>
    <property type="evidence" value="ECO:0007669"/>
    <property type="project" value="UniProtKB-ARBA"/>
</dbReference>
<proteinExistence type="predicted"/>
<dbReference type="RefSeq" id="WP_074930913.1">
    <property type="nucleotide sequence ID" value="NZ_FORI01000003.1"/>
</dbReference>
<accession>A0A1I3JIG6</accession>
<organism evidence="2 3">
    <name type="scientific">Treponema bryantii</name>
    <dbReference type="NCBI Taxonomy" id="163"/>
    <lineage>
        <taxon>Bacteria</taxon>
        <taxon>Pseudomonadati</taxon>
        <taxon>Spirochaetota</taxon>
        <taxon>Spirochaetia</taxon>
        <taxon>Spirochaetales</taxon>
        <taxon>Treponemataceae</taxon>
        <taxon>Treponema</taxon>
    </lineage>
</organism>
<sequence length="346" mass="40052">MKTSTDNPHISVCIPVYKTEPYLAQCLASVFKQDYDSFEIVIVNDASTGRDSRGWKAKKIIRHAHKEGNSWRRKQGLSAIKVNYSEHSENRGIMEVRRTLTYEAKGQYCLHLDSDDELTPDALSLLWQTNQNLGPFDIIHGSFNSGWYDENGKFISTDETKCGAITYGKIENHDVFHKWLFYEISGNVCAKLIRRDLFLRAYENITYSECNLADDFLIFFFVSLFAKSYFGIENKIYLYRVTSGMTSENKIDSLKSWKLICSAASVFTVISEWIKDNPSDCKIITEEEMSKLKEQGRYYLVSSLIQLNDVVLPALQPQAYEMLCEYWGKDLVERMNSYHYNSRKSK</sequence>
<gene>
    <name evidence="2" type="ORF">SAMN04487775_10357</name>
</gene>
<dbReference type="Pfam" id="PF00535">
    <property type="entry name" value="Glycos_transf_2"/>
    <property type="match status" value="1"/>
</dbReference>
<evidence type="ECO:0000313" key="2">
    <source>
        <dbReference type="EMBL" id="SFI60062.1"/>
    </source>
</evidence>
<dbReference type="CDD" id="cd00761">
    <property type="entry name" value="Glyco_tranf_GTA_type"/>
    <property type="match status" value="1"/>
</dbReference>
<keyword evidence="3" id="KW-1185">Reference proteome</keyword>
<dbReference type="Gene3D" id="3.90.550.10">
    <property type="entry name" value="Spore Coat Polysaccharide Biosynthesis Protein SpsA, Chain A"/>
    <property type="match status" value="1"/>
</dbReference>
<dbReference type="PANTHER" id="PTHR22916:SF3">
    <property type="entry name" value="UDP-GLCNAC:BETAGAL BETA-1,3-N-ACETYLGLUCOSAMINYLTRANSFERASE-LIKE PROTEIN 1"/>
    <property type="match status" value="1"/>
</dbReference>
<dbReference type="EMBL" id="FORI01000003">
    <property type="protein sequence ID" value="SFI60062.1"/>
    <property type="molecule type" value="Genomic_DNA"/>
</dbReference>
<evidence type="ECO:0000313" key="3">
    <source>
        <dbReference type="Proteomes" id="UP000182737"/>
    </source>
</evidence>
<dbReference type="SUPFAM" id="SSF53448">
    <property type="entry name" value="Nucleotide-diphospho-sugar transferases"/>
    <property type="match status" value="1"/>
</dbReference>
<name>A0A1I3JIG6_9SPIR</name>
<evidence type="ECO:0000259" key="1">
    <source>
        <dbReference type="Pfam" id="PF00535"/>
    </source>
</evidence>
<dbReference type="AlphaFoldDB" id="A0A1I3JIG6"/>